<organism evidence="2 3">
    <name type="scientific">Hyaloscypha variabilis (strain UAMH 11265 / GT02V1 / F)</name>
    <name type="common">Meliniomyces variabilis</name>
    <dbReference type="NCBI Taxonomy" id="1149755"/>
    <lineage>
        <taxon>Eukaryota</taxon>
        <taxon>Fungi</taxon>
        <taxon>Dikarya</taxon>
        <taxon>Ascomycota</taxon>
        <taxon>Pezizomycotina</taxon>
        <taxon>Leotiomycetes</taxon>
        <taxon>Helotiales</taxon>
        <taxon>Hyaloscyphaceae</taxon>
        <taxon>Hyaloscypha</taxon>
        <taxon>Hyaloscypha variabilis</taxon>
    </lineage>
</organism>
<gene>
    <name evidence="2" type="ORF">L207DRAFT_630374</name>
</gene>
<feature type="region of interest" description="Disordered" evidence="1">
    <location>
        <begin position="134"/>
        <end position="171"/>
    </location>
</feature>
<dbReference type="Proteomes" id="UP000235786">
    <property type="component" value="Unassembled WGS sequence"/>
</dbReference>
<proteinExistence type="predicted"/>
<sequence length="171" mass="18711">MSTSPKTIPVSHKRSSSAAGNTAEEPQVKRQASDAANPAFTLKSKVADHDPHYVYVVMVDSNPQYTEPLSDIHAIYATIKDANNAVKGIVNSEYNGAEETKQGCEDDGRIYWSSDDAGEGERVEVYIRVLEVKPPGCEPEREWENGGVDDLGSGEDYGEERDSEEEDEGAE</sequence>
<evidence type="ECO:0000313" key="2">
    <source>
        <dbReference type="EMBL" id="PMD43983.1"/>
    </source>
</evidence>
<keyword evidence="3" id="KW-1185">Reference proteome</keyword>
<reference evidence="2 3" key="1">
    <citation type="submission" date="2016-04" db="EMBL/GenBank/DDBJ databases">
        <title>A degradative enzymes factory behind the ericoid mycorrhizal symbiosis.</title>
        <authorList>
            <consortium name="DOE Joint Genome Institute"/>
            <person name="Martino E."/>
            <person name="Morin E."/>
            <person name="Grelet G."/>
            <person name="Kuo A."/>
            <person name="Kohler A."/>
            <person name="Daghino S."/>
            <person name="Barry K."/>
            <person name="Choi C."/>
            <person name="Cichocki N."/>
            <person name="Clum A."/>
            <person name="Copeland A."/>
            <person name="Hainaut M."/>
            <person name="Haridas S."/>
            <person name="Labutti K."/>
            <person name="Lindquist E."/>
            <person name="Lipzen A."/>
            <person name="Khouja H.-R."/>
            <person name="Murat C."/>
            <person name="Ohm R."/>
            <person name="Olson A."/>
            <person name="Spatafora J."/>
            <person name="Veneault-Fourrey C."/>
            <person name="Henrissat B."/>
            <person name="Grigoriev I."/>
            <person name="Martin F."/>
            <person name="Perotto S."/>
        </authorList>
    </citation>
    <scope>NUCLEOTIDE SEQUENCE [LARGE SCALE GENOMIC DNA]</scope>
    <source>
        <strain evidence="2 3">F</strain>
    </source>
</reference>
<name>A0A2J6RZQ2_HYAVF</name>
<feature type="region of interest" description="Disordered" evidence="1">
    <location>
        <begin position="1"/>
        <end position="36"/>
    </location>
</feature>
<feature type="compositionally biased region" description="Acidic residues" evidence="1">
    <location>
        <begin position="152"/>
        <end position="171"/>
    </location>
</feature>
<evidence type="ECO:0000313" key="3">
    <source>
        <dbReference type="Proteomes" id="UP000235786"/>
    </source>
</evidence>
<dbReference type="OrthoDB" id="3535214at2759"/>
<dbReference type="EMBL" id="KZ613941">
    <property type="protein sequence ID" value="PMD43983.1"/>
    <property type="molecule type" value="Genomic_DNA"/>
</dbReference>
<dbReference type="AlphaFoldDB" id="A0A2J6RZQ2"/>
<evidence type="ECO:0000256" key="1">
    <source>
        <dbReference type="SAM" id="MobiDB-lite"/>
    </source>
</evidence>
<protein>
    <submittedName>
        <fullName evidence="2">Uncharacterized protein</fullName>
    </submittedName>
</protein>
<accession>A0A2J6RZQ2</accession>